<reference evidence="1" key="1">
    <citation type="journal article" date="2015" name="Nature">
        <title>Complex archaea that bridge the gap between prokaryotes and eukaryotes.</title>
        <authorList>
            <person name="Spang A."/>
            <person name="Saw J.H."/>
            <person name="Jorgensen S.L."/>
            <person name="Zaremba-Niedzwiedzka K."/>
            <person name="Martijn J."/>
            <person name="Lind A.E."/>
            <person name="van Eijk R."/>
            <person name="Schleper C."/>
            <person name="Guy L."/>
            <person name="Ettema T.J."/>
        </authorList>
    </citation>
    <scope>NUCLEOTIDE SEQUENCE</scope>
</reference>
<sequence>MRYMIEDIDVRHATESRILELIEKMVCGDMLFISKEDGKGYRVRVEEADEPLPRVEDEG</sequence>
<dbReference type="EMBL" id="LAZR01010104">
    <property type="protein sequence ID" value="KKM68802.1"/>
    <property type="molecule type" value="Genomic_DNA"/>
</dbReference>
<organism evidence="1">
    <name type="scientific">marine sediment metagenome</name>
    <dbReference type="NCBI Taxonomy" id="412755"/>
    <lineage>
        <taxon>unclassified sequences</taxon>
        <taxon>metagenomes</taxon>
        <taxon>ecological metagenomes</taxon>
    </lineage>
</organism>
<evidence type="ECO:0000313" key="1">
    <source>
        <dbReference type="EMBL" id="KKM68802.1"/>
    </source>
</evidence>
<protein>
    <submittedName>
        <fullName evidence="1">Uncharacterized protein</fullName>
    </submittedName>
</protein>
<accession>A0A0F9MI46</accession>
<comment type="caution">
    <text evidence="1">The sequence shown here is derived from an EMBL/GenBank/DDBJ whole genome shotgun (WGS) entry which is preliminary data.</text>
</comment>
<proteinExistence type="predicted"/>
<dbReference type="AlphaFoldDB" id="A0A0F9MI46"/>
<gene>
    <name evidence="1" type="ORF">LCGC14_1457260</name>
</gene>
<name>A0A0F9MI46_9ZZZZ</name>